<feature type="compositionally biased region" description="Basic and acidic residues" evidence="1">
    <location>
        <begin position="89"/>
        <end position="102"/>
    </location>
</feature>
<dbReference type="eggNOG" id="ENOG5032C84">
    <property type="taxonomic scope" value="Bacteria"/>
</dbReference>
<dbReference type="STRING" id="857290.HMPREF9156_00240"/>
<dbReference type="AlphaFoldDB" id="J0X264"/>
<gene>
    <name evidence="3" type="ORF">HMPREF9156_00240</name>
</gene>
<dbReference type="HOGENOM" id="CLU_120940_0_0_11"/>
<feature type="transmembrane region" description="Helical" evidence="2">
    <location>
        <begin position="122"/>
        <end position="147"/>
    </location>
</feature>
<evidence type="ECO:0000313" key="3">
    <source>
        <dbReference type="EMBL" id="EJD65476.1"/>
    </source>
</evidence>
<feature type="region of interest" description="Disordered" evidence="1">
    <location>
        <begin position="1"/>
        <end position="108"/>
    </location>
</feature>
<keyword evidence="4" id="KW-1185">Reference proteome</keyword>
<keyword evidence="2" id="KW-0472">Membrane</keyword>
<evidence type="ECO:0000256" key="1">
    <source>
        <dbReference type="SAM" id="MobiDB-lite"/>
    </source>
</evidence>
<accession>J0X264</accession>
<name>J0X264_9BIFI</name>
<dbReference type="RefSeq" id="WP_007147308.1">
    <property type="nucleotide sequence ID" value="NZ_AKCI01000001.1"/>
</dbReference>
<evidence type="ECO:0000313" key="4">
    <source>
        <dbReference type="Proteomes" id="UP000006415"/>
    </source>
</evidence>
<protein>
    <submittedName>
        <fullName evidence="3">Uncharacterized protein</fullName>
    </submittedName>
</protein>
<reference evidence="3 4" key="1">
    <citation type="submission" date="2012-01" db="EMBL/GenBank/DDBJ databases">
        <title>The Genome Sequence of Scardovia wiggsiae F0424.</title>
        <authorList>
            <consortium name="The Broad Institute Genome Sequencing Platform"/>
            <person name="Earl A."/>
            <person name="Ward D."/>
            <person name="Feldgarden M."/>
            <person name="Gevers D."/>
            <person name="Izard J."/>
            <person name="Ganesan A."/>
            <person name="Baranova O.V."/>
            <person name="Blanton J.M."/>
            <person name="Tanner A.C."/>
            <person name="Mathney J."/>
            <person name="Dewhirst F.E."/>
            <person name="Young S.K."/>
            <person name="Zeng Q."/>
            <person name="Gargeya S."/>
            <person name="Fitzgerald M."/>
            <person name="Haas B."/>
            <person name="Abouelleil A."/>
            <person name="Alvarado L."/>
            <person name="Arachchi H.M."/>
            <person name="Berlin A."/>
            <person name="Chapman S.B."/>
            <person name="Gearin G."/>
            <person name="Goldberg J."/>
            <person name="Griggs A."/>
            <person name="Gujja S."/>
            <person name="Hansen M."/>
            <person name="Heiman D."/>
            <person name="Howarth C."/>
            <person name="Larimer J."/>
            <person name="Lui A."/>
            <person name="MacDonald P.J.P."/>
            <person name="McCowen C."/>
            <person name="Montmayeur A."/>
            <person name="Murphy C."/>
            <person name="Neiman D."/>
            <person name="Pearson M."/>
            <person name="Priest M."/>
            <person name="Roberts A."/>
            <person name="Saif S."/>
            <person name="Shea T."/>
            <person name="Sisk P."/>
            <person name="Stolte C."/>
            <person name="Sykes S."/>
            <person name="Wortman J."/>
            <person name="Nusbaum C."/>
            <person name="Birren B."/>
        </authorList>
    </citation>
    <scope>NUCLEOTIDE SEQUENCE [LARGE SCALE GENOMIC DNA]</scope>
    <source>
        <strain evidence="3 4">F0424</strain>
    </source>
</reference>
<proteinExistence type="predicted"/>
<organism evidence="3 4">
    <name type="scientific">Scardovia wiggsiae F0424</name>
    <dbReference type="NCBI Taxonomy" id="857290"/>
    <lineage>
        <taxon>Bacteria</taxon>
        <taxon>Bacillati</taxon>
        <taxon>Actinomycetota</taxon>
        <taxon>Actinomycetes</taxon>
        <taxon>Bifidobacteriales</taxon>
        <taxon>Bifidobacteriaceae</taxon>
        <taxon>Scardovia</taxon>
    </lineage>
</organism>
<feature type="transmembrane region" description="Helical" evidence="2">
    <location>
        <begin position="153"/>
        <end position="172"/>
    </location>
</feature>
<sequence>MANRRERRAAERRRRRGQEEPQYKEQDRSVSGALDAQSLNTRSVHLQDRKGGEWKPSSSTQQAEAEAVPSADPGVAPDKSARNKKHQQKSRERSARRQERLQAARAQELRRRRAASRHAHPIHWWFTVLNWALLICTAIAFIVMIWVPPKLPVIIVVTVLFCLGVLNIFFLARPMRDNPNLDENGTAI</sequence>
<evidence type="ECO:0000256" key="2">
    <source>
        <dbReference type="SAM" id="Phobius"/>
    </source>
</evidence>
<feature type="compositionally biased region" description="Basic residues" evidence="1">
    <location>
        <begin position="1"/>
        <end position="16"/>
    </location>
</feature>
<dbReference type="EMBL" id="AGZS01000001">
    <property type="protein sequence ID" value="EJD65476.1"/>
    <property type="molecule type" value="Genomic_DNA"/>
</dbReference>
<keyword evidence="2" id="KW-1133">Transmembrane helix</keyword>
<dbReference type="Proteomes" id="UP000006415">
    <property type="component" value="Unassembled WGS sequence"/>
</dbReference>
<keyword evidence="2" id="KW-0812">Transmembrane</keyword>
<dbReference type="OrthoDB" id="3242741at2"/>
<comment type="caution">
    <text evidence="3">The sequence shown here is derived from an EMBL/GenBank/DDBJ whole genome shotgun (WGS) entry which is preliminary data.</text>
</comment>
<feature type="compositionally biased region" description="Basic and acidic residues" evidence="1">
    <location>
        <begin position="17"/>
        <end position="28"/>
    </location>
</feature>